<keyword evidence="2" id="KW-1185">Reference proteome</keyword>
<dbReference type="Proteomes" id="UP000250796">
    <property type="component" value="Chromosome MESINF"/>
</dbReference>
<accession>A0A7Z7LHK2</accession>
<sequence>MGWKHAATSERETEFVVLSENHSGMIGAVVGCSLLVPGKNEIPYRSTTG</sequence>
<protein>
    <submittedName>
        <fullName evidence="1">Uncharacterized protein</fullName>
    </submittedName>
</protein>
<dbReference type="AlphaFoldDB" id="A0A7Z7LHK2"/>
<organism evidence="1 2">
    <name type="scientific">Mesotoga infera</name>
    <dbReference type="NCBI Taxonomy" id="1236046"/>
    <lineage>
        <taxon>Bacteria</taxon>
        <taxon>Thermotogati</taxon>
        <taxon>Thermotogota</taxon>
        <taxon>Thermotogae</taxon>
        <taxon>Kosmotogales</taxon>
        <taxon>Kosmotogaceae</taxon>
        <taxon>Mesotoga</taxon>
    </lineage>
</organism>
<dbReference type="KEGG" id="minf:MESINF_2801"/>
<dbReference type="EMBL" id="LS974202">
    <property type="protein sequence ID" value="SSC14241.1"/>
    <property type="molecule type" value="Genomic_DNA"/>
</dbReference>
<name>A0A7Z7LHK2_9BACT</name>
<gene>
    <name evidence="1" type="ORF">MESINF_2801</name>
</gene>
<evidence type="ECO:0000313" key="1">
    <source>
        <dbReference type="EMBL" id="SSC14241.1"/>
    </source>
</evidence>
<proteinExistence type="predicted"/>
<evidence type="ECO:0000313" key="2">
    <source>
        <dbReference type="Proteomes" id="UP000250796"/>
    </source>
</evidence>
<dbReference type="PROSITE" id="PS51257">
    <property type="entry name" value="PROKAR_LIPOPROTEIN"/>
    <property type="match status" value="1"/>
</dbReference>
<reference evidence="1 2" key="1">
    <citation type="submission" date="2017-01" db="EMBL/GenBank/DDBJ databases">
        <authorList>
            <person name="Erauso G."/>
        </authorList>
    </citation>
    <scope>NUCLEOTIDE SEQUENCE [LARGE SCALE GENOMIC DNA]</scope>
    <source>
        <strain evidence="1">MESINF1</strain>
    </source>
</reference>